<feature type="transmembrane region" description="Helical" evidence="6">
    <location>
        <begin position="163"/>
        <end position="183"/>
    </location>
</feature>
<dbReference type="InterPro" id="IPR036259">
    <property type="entry name" value="MFS_trans_sf"/>
</dbReference>
<feature type="transmembrane region" description="Helical" evidence="6">
    <location>
        <begin position="44"/>
        <end position="63"/>
    </location>
</feature>
<gene>
    <name evidence="8" type="primary">emrD</name>
    <name evidence="8" type="ORF">GCM10007895_14560</name>
</gene>
<dbReference type="AlphaFoldDB" id="A0AA37RVJ1"/>
<dbReference type="InterPro" id="IPR011701">
    <property type="entry name" value="MFS"/>
</dbReference>
<reference evidence="8" key="2">
    <citation type="submission" date="2023-01" db="EMBL/GenBank/DDBJ databases">
        <title>Draft genome sequence of Paraferrimonas sedimenticola strain NBRC 101628.</title>
        <authorList>
            <person name="Sun Q."/>
            <person name="Mori K."/>
        </authorList>
    </citation>
    <scope>NUCLEOTIDE SEQUENCE</scope>
    <source>
        <strain evidence="8">NBRC 101628</strain>
    </source>
</reference>
<feature type="transmembrane region" description="Helical" evidence="6">
    <location>
        <begin position="129"/>
        <end position="151"/>
    </location>
</feature>
<dbReference type="PANTHER" id="PTHR42718:SF9">
    <property type="entry name" value="MAJOR FACILITATOR SUPERFAMILY MULTIDRUG TRANSPORTER MFSC"/>
    <property type="match status" value="1"/>
</dbReference>
<dbReference type="InterPro" id="IPR020846">
    <property type="entry name" value="MFS_dom"/>
</dbReference>
<keyword evidence="9" id="KW-1185">Reference proteome</keyword>
<sequence>MTRSPLFQLVFSIVVMVSVGQMAQTMFVPGMADMATQLKAEPGQLQAIMACYLIPYGLFQFIYGPLSDRFGRKPPLLAGLALFCLGALLATQASSLTQLLTATFIQGMGTAAAGALCRSIPRDYFEGQPLIQANAIISMAVMFAPLVAPLIGGLLAQHFGWQSVYWGLLVMGATALGVITLRYQESLPIEKRKPQPVLAAYRHVLSNRQFVCYMVCLVATLGGVIAFEAVAGILYGDLLGFSPIWVSILFILPIPGSLAGSYFASQCRSRRRLSAIAIATLGSGALLILVPALFDLLLAWTLVIGSILVFFSAGALFPTFTSKAVEPFPHHAGVAGALLGGAQNLGAGMITLVMSAIPLFGQGSIGALLLVTALMVSFALKFAGQEEATEDMSNSTI</sequence>
<feature type="transmembrane region" description="Helical" evidence="6">
    <location>
        <begin position="363"/>
        <end position="383"/>
    </location>
</feature>
<keyword evidence="4 6" id="KW-1133">Transmembrane helix</keyword>
<evidence type="ECO:0000256" key="2">
    <source>
        <dbReference type="ARBA" id="ARBA00022448"/>
    </source>
</evidence>
<evidence type="ECO:0000313" key="9">
    <source>
        <dbReference type="Proteomes" id="UP001161422"/>
    </source>
</evidence>
<dbReference type="RefSeq" id="WP_095505403.1">
    <property type="nucleotide sequence ID" value="NZ_BSNC01000004.1"/>
</dbReference>
<comment type="caution">
    <text evidence="8">The sequence shown here is derived from an EMBL/GenBank/DDBJ whole genome shotgun (WGS) entry which is preliminary data.</text>
</comment>
<feature type="transmembrane region" description="Helical" evidence="6">
    <location>
        <begin position="275"/>
        <end position="294"/>
    </location>
</feature>
<evidence type="ECO:0000259" key="7">
    <source>
        <dbReference type="PROSITE" id="PS50850"/>
    </source>
</evidence>
<dbReference type="NCBIfam" id="NF008654">
    <property type="entry name" value="PRK11652.1"/>
    <property type="match status" value="1"/>
</dbReference>
<dbReference type="Proteomes" id="UP001161422">
    <property type="component" value="Unassembled WGS sequence"/>
</dbReference>
<evidence type="ECO:0000256" key="6">
    <source>
        <dbReference type="SAM" id="Phobius"/>
    </source>
</evidence>
<dbReference type="PANTHER" id="PTHR42718">
    <property type="entry name" value="MAJOR FACILITATOR SUPERFAMILY MULTIDRUG TRANSPORTER MFSC"/>
    <property type="match status" value="1"/>
</dbReference>
<feature type="transmembrane region" description="Helical" evidence="6">
    <location>
        <begin position="99"/>
        <end position="117"/>
    </location>
</feature>
<keyword evidence="2" id="KW-0813">Transport</keyword>
<name>A0AA37RVJ1_9GAMM</name>
<feature type="transmembrane region" description="Helical" evidence="6">
    <location>
        <begin position="210"/>
        <end position="235"/>
    </location>
</feature>
<evidence type="ECO:0000256" key="1">
    <source>
        <dbReference type="ARBA" id="ARBA00004141"/>
    </source>
</evidence>
<proteinExistence type="predicted"/>
<comment type="subcellular location">
    <subcellularLocation>
        <location evidence="1">Membrane</location>
        <topology evidence="1">Multi-pass membrane protein</topology>
    </subcellularLocation>
</comment>
<dbReference type="SUPFAM" id="SSF103473">
    <property type="entry name" value="MFS general substrate transporter"/>
    <property type="match status" value="1"/>
</dbReference>
<evidence type="ECO:0000256" key="4">
    <source>
        <dbReference type="ARBA" id="ARBA00022989"/>
    </source>
</evidence>
<organism evidence="8 9">
    <name type="scientific">Paraferrimonas sedimenticola</name>
    <dbReference type="NCBI Taxonomy" id="375674"/>
    <lineage>
        <taxon>Bacteria</taxon>
        <taxon>Pseudomonadati</taxon>
        <taxon>Pseudomonadota</taxon>
        <taxon>Gammaproteobacteria</taxon>
        <taxon>Alteromonadales</taxon>
        <taxon>Ferrimonadaceae</taxon>
        <taxon>Paraferrimonas</taxon>
    </lineage>
</organism>
<dbReference type="PROSITE" id="PS50850">
    <property type="entry name" value="MFS"/>
    <property type="match status" value="1"/>
</dbReference>
<dbReference type="GO" id="GO:0016020">
    <property type="term" value="C:membrane"/>
    <property type="evidence" value="ECO:0007669"/>
    <property type="project" value="UniProtKB-SubCell"/>
</dbReference>
<evidence type="ECO:0000313" key="8">
    <source>
        <dbReference type="EMBL" id="GLP96150.1"/>
    </source>
</evidence>
<dbReference type="GO" id="GO:0022857">
    <property type="term" value="F:transmembrane transporter activity"/>
    <property type="evidence" value="ECO:0007669"/>
    <property type="project" value="InterPro"/>
</dbReference>
<accession>A0AA37RVJ1</accession>
<feature type="transmembrane region" description="Helical" evidence="6">
    <location>
        <begin position="75"/>
        <end position="93"/>
    </location>
</feature>
<evidence type="ECO:0000256" key="3">
    <source>
        <dbReference type="ARBA" id="ARBA00022692"/>
    </source>
</evidence>
<protein>
    <submittedName>
        <fullName evidence="8">Bcr/CflA family drug resistance efflux transporter</fullName>
    </submittedName>
</protein>
<feature type="domain" description="Major facilitator superfamily (MFS) profile" evidence="7">
    <location>
        <begin position="9"/>
        <end position="389"/>
    </location>
</feature>
<feature type="transmembrane region" description="Helical" evidence="6">
    <location>
        <begin position="332"/>
        <end position="357"/>
    </location>
</feature>
<keyword evidence="5 6" id="KW-0472">Membrane</keyword>
<dbReference type="EMBL" id="BSNC01000004">
    <property type="protein sequence ID" value="GLP96150.1"/>
    <property type="molecule type" value="Genomic_DNA"/>
</dbReference>
<dbReference type="Gene3D" id="1.20.1720.10">
    <property type="entry name" value="Multidrug resistance protein D"/>
    <property type="match status" value="1"/>
</dbReference>
<dbReference type="CDD" id="cd17320">
    <property type="entry name" value="MFS_MdfA_MDR_like"/>
    <property type="match status" value="1"/>
</dbReference>
<keyword evidence="3 6" id="KW-0812">Transmembrane</keyword>
<evidence type="ECO:0000256" key="5">
    <source>
        <dbReference type="ARBA" id="ARBA00023136"/>
    </source>
</evidence>
<feature type="transmembrane region" description="Helical" evidence="6">
    <location>
        <begin position="300"/>
        <end position="320"/>
    </location>
</feature>
<dbReference type="Pfam" id="PF07690">
    <property type="entry name" value="MFS_1"/>
    <property type="match status" value="1"/>
</dbReference>
<feature type="transmembrane region" description="Helical" evidence="6">
    <location>
        <begin position="241"/>
        <end position="263"/>
    </location>
</feature>
<reference evidence="8" key="1">
    <citation type="journal article" date="2014" name="Int. J. Syst. Evol. Microbiol.">
        <title>Complete genome sequence of Corynebacterium casei LMG S-19264T (=DSM 44701T), isolated from a smear-ripened cheese.</title>
        <authorList>
            <consortium name="US DOE Joint Genome Institute (JGI-PGF)"/>
            <person name="Walter F."/>
            <person name="Albersmeier A."/>
            <person name="Kalinowski J."/>
            <person name="Ruckert C."/>
        </authorList>
    </citation>
    <scope>NUCLEOTIDE SEQUENCE</scope>
    <source>
        <strain evidence="8">NBRC 101628</strain>
    </source>
</reference>